<dbReference type="SUPFAM" id="SSF52540">
    <property type="entry name" value="P-loop containing nucleoside triphosphate hydrolases"/>
    <property type="match status" value="1"/>
</dbReference>
<dbReference type="Proteomes" id="UP000013827">
    <property type="component" value="Unassembled WGS sequence"/>
</dbReference>
<protein>
    <recommendedName>
        <fullName evidence="1">Glycosyl transferase CAP10 domain-containing protein</fullName>
    </recommendedName>
</protein>
<dbReference type="InterPro" id="IPR006598">
    <property type="entry name" value="CAP10"/>
</dbReference>
<evidence type="ECO:0000313" key="3">
    <source>
        <dbReference type="Proteomes" id="UP000013827"/>
    </source>
</evidence>
<dbReference type="InterPro" id="IPR040632">
    <property type="entry name" value="Sulfotransfer_4"/>
</dbReference>
<dbReference type="Pfam" id="PF05686">
    <property type="entry name" value="Glyco_transf_90"/>
    <property type="match status" value="1"/>
</dbReference>
<accession>A0A0D3HZS1</accession>
<sequence>MLRVSDVADAWIGRALTTSCSHTERNIKGRDFLVFPNGTYMINNMSRAVSRQSVLRNTSAKFYDTLPLLSSRARERPVVVMDGDRCTPSPQIAIMSCRDASSPNVVVWPMYRMLEQDVARLWPELLSVAVPWSQRRPVVVWRGSLSTGLGRTDGTSRLDVVSALRAHGGSLFDTGLHDLAPHNKTGDGLRSVKFDQYLTAVQQAQRYQMLLILPGNGAASASVWAMASGCTLLMEATQTAVTWTTSLARPWEHFIPVDLANVSDIIRGARFCVDHSEECEHIATSARRLLVAAYWPAGTAEYAAELAALPAASRTRKAVSLFKQRISRIKATVLEKLATHAEANPQCAPRPELYVPTIGGVANEVKGATELDLLGAGQVQHRAATSDDPGTEAQQVEPLVIGAGWGSTATRALATAMKQFGLTTGHCSHYYNASAGVNCPLSFCSEMHNLLQGRLCKYLAQETKDPALFRVFDGLDAVFDTPVPNFFPYLWRAYGPTARVVLTVRPAAAWFASRSRHHRGSYEQSVAVNDTSLRAADPPDVWQGGVDRDVPLWELLNPACDASAKARQKELNLLRSGGGADSDTVRLAFEAHNALVRSLVPASRLLEIDITALSANESWSRLSRFLRRPVPRDACLAAGCRFPALIKGAGTPLRIAGNSLVTTGTAADDERCRLSRQAGTLGASLQEPM</sequence>
<dbReference type="KEGG" id="ehx:EMIHUDRAFT_220974"/>
<dbReference type="InterPro" id="IPR027417">
    <property type="entry name" value="P-loop_NTPase"/>
</dbReference>
<reference evidence="3" key="1">
    <citation type="journal article" date="2013" name="Nature">
        <title>Pan genome of the phytoplankton Emiliania underpins its global distribution.</title>
        <authorList>
            <person name="Read B.A."/>
            <person name="Kegel J."/>
            <person name="Klute M.J."/>
            <person name="Kuo A."/>
            <person name="Lefebvre S.C."/>
            <person name="Maumus F."/>
            <person name="Mayer C."/>
            <person name="Miller J."/>
            <person name="Monier A."/>
            <person name="Salamov A."/>
            <person name="Young J."/>
            <person name="Aguilar M."/>
            <person name="Claverie J.M."/>
            <person name="Frickenhaus S."/>
            <person name="Gonzalez K."/>
            <person name="Herman E.K."/>
            <person name="Lin Y.C."/>
            <person name="Napier J."/>
            <person name="Ogata H."/>
            <person name="Sarno A.F."/>
            <person name="Shmutz J."/>
            <person name="Schroeder D."/>
            <person name="de Vargas C."/>
            <person name="Verret F."/>
            <person name="von Dassow P."/>
            <person name="Valentin K."/>
            <person name="Van de Peer Y."/>
            <person name="Wheeler G."/>
            <person name="Dacks J.B."/>
            <person name="Delwiche C.F."/>
            <person name="Dyhrman S.T."/>
            <person name="Glockner G."/>
            <person name="John U."/>
            <person name="Richards T."/>
            <person name="Worden A.Z."/>
            <person name="Zhang X."/>
            <person name="Grigoriev I.V."/>
            <person name="Allen A.E."/>
            <person name="Bidle K."/>
            <person name="Borodovsky M."/>
            <person name="Bowler C."/>
            <person name="Brownlee C."/>
            <person name="Cock J.M."/>
            <person name="Elias M."/>
            <person name="Gladyshev V.N."/>
            <person name="Groth M."/>
            <person name="Guda C."/>
            <person name="Hadaegh A."/>
            <person name="Iglesias-Rodriguez M.D."/>
            <person name="Jenkins J."/>
            <person name="Jones B.M."/>
            <person name="Lawson T."/>
            <person name="Leese F."/>
            <person name="Lindquist E."/>
            <person name="Lobanov A."/>
            <person name="Lomsadze A."/>
            <person name="Malik S.B."/>
            <person name="Marsh M.E."/>
            <person name="Mackinder L."/>
            <person name="Mock T."/>
            <person name="Mueller-Roeber B."/>
            <person name="Pagarete A."/>
            <person name="Parker M."/>
            <person name="Probert I."/>
            <person name="Quesneville H."/>
            <person name="Raines C."/>
            <person name="Rensing S.A."/>
            <person name="Riano-Pachon D.M."/>
            <person name="Richier S."/>
            <person name="Rokitta S."/>
            <person name="Shiraiwa Y."/>
            <person name="Soanes D.M."/>
            <person name="van der Giezen M."/>
            <person name="Wahlund T.M."/>
            <person name="Williams B."/>
            <person name="Wilson W."/>
            <person name="Wolfe G."/>
            <person name="Wurch L.L."/>
        </authorList>
    </citation>
    <scope>NUCLEOTIDE SEQUENCE</scope>
</reference>
<dbReference type="AlphaFoldDB" id="A0A0D3HZS1"/>
<evidence type="ECO:0000313" key="2">
    <source>
        <dbReference type="EnsemblProtists" id="EOD04506"/>
    </source>
</evidence>
<dbReference type="Gene3D" id="3.40.50.300">
    <property type="entry name" value="P-loop containing nucleotide triphosphate hydrolases"/>
    <property type="match status" value="1"/>
</dbReference>
<keyword evidence="3" id="KW-1185">Reference proteome</keyword>
<organism evidence="2 3">
    <name type="scientific">Emiliania huxleyi (strain CCMP1516)</name>
    <dbReference type="NCBI Taxonomy" id="280463"/>
    <lineage>
        <taxon>Eukaryota</taxon>
        <taxon>Haptista</taxon>
        <taxon>Haptophyta</taxon>
        <taxon>Prymnesiophyceae</taxon>
        <taxon>Isochrysidales</taxon>
        <taxon>Noelaerhabdaceae</taxon>
        <taxon>Emiliania</taxon>
    </lineage>
</organism>
<dbReference type="PANTHER" id="PTHR36978">
    <property type="entry name" value="P-LOOP CONTAINING NUCLEOTIDE TRIPHOSPHATE HYDROLASE"/>
    <property type="match status" value="1"/>
</dbReference>
<name>A0A0D3HZS1_EMIH1</name>
<dbReference type="RefSeq" id="XP_005756935.1">
    <property type="nucleotide sequence ID" value="XM_005756878.1"/>
</dbReference>
<proteinExistence type="predicted"/>
<dbReference type="EnsemblProtists" id="EOD04506">
    <property type="protein sequence ID" value="EOD04506"/>
    <property type="gene ID" value="EMIHUDRAFT_220974"/>
</dbReference>
<evidence type="ECO:0000259" key="1">
    <source>
        <dbReference type="Pfam" id="PF05686"/>
    </source>
</evidence>
<dbReference type="PANTHER" id="PTHR36978:SF4">
    <property type="entry name" value="P-LOOP CONTAINING NUCLEOSIDE TRIPHOSPHATE HYDROLASE PROTEIN"/>
    <property type="match status" value="1"/>
</dbReference>
<dbReference type="Pfam" id="PF17784">
    <property type="entry name" value="Sulfotransfer_4"/>
    <property type="match status" value="1"/>
</dbReference>
<dbReference type="PaxDb" id="2903-EOD04506"/>
<reference evidence="2" key="2">
    <citation type="submission" date="2024-10" db="UniProtKB">
        <authorList>
            <consortium name="EnsemblProtists"/>
        </authorList>
    </citation>
    <scope>IDENTIFICATION</scope>
</reference>
<dbReference type="HOGENOM" id="CLU_413028_0_0_1"/>
<feature type="domain" description="Glycosyl transferase CAP10" evidence="1">
    <location>
        <begin position="129"/>
        <end position="290"/>
    </location>
</feature>
<dbReference type="GeneID" id="17250700"/>